<keyword evidence="3" id="KW-1133">Transmembrane helix</keyword>
<organism evidence="6 7">
    <name type="scientific">Geotrichum candidum</name>
    <name type="common">Oospora lactis</name>
    <name type="synonym">Dipodascus geotrichum</name>
    <dbReference type="NCBI Taxonomy" id="1173061"/>
    <lineage>
        <taxon>Eukaryota</taxon>
        <taxon>Fungi</taxon>
        <taxon>Dikarya</taxon>
        <taxon>Ascomycota</taxon>
        <taxon>Saccharomycotina</taxon>
        <taxon>Dipodascomycetes</taxon>
        <taxon>Dipodascales</taxon>
        <taxon>Dipodascaceae</taxon>
        <taxon>Geotrichum</taxon>
    </lineage>
</organism>
<keyword evidence="7" id="KW-1185">Reference proteome</keyword>
<evidence type="ECO:0000256" key="1">
    <source>
        <dbReference type="ARBA" id="ARBA00022729"/>
    </source>
</evidence>
<feature type="region of interest" description="Disordered" evidence="2">
    <location>
        <begin position="117"/>
        <end position="148"/>
    </location>
</feature>
<protein>
    <recommendedName>
        <fullName evidence="5">Yeast cell wall synthesis Kre9/Knh1-like N-terminal domain-containing protein</fullName>
    </recommendedName>
</protein>
<evidence type="ECO:0000313" key="6">
    <source>
        <dbReference type="EMBL" id="CDO51086.1"/>
    </source>
</evidence>
<dbReference type="EMBL" id="CCBN010000001">
    <property type="protein sequence ID" value="CDO51086.1"/>
    <property type="molecule type" value="Genomic_DNA"/>
</dbReference>
<evidence type="ECO:0000256" key="2">
    <source>
        <dbReference type="SAM" id="MobiDB-lite"/>
    </source>
</evidence>
<feature type="compositionally biased region" description="Low complexity" evidence="2">
    <location>
        <begin position="127"/>
        <end position="148"/>
    </location>
</feature>
<dbReference type="InterPro" id="IPR018466">
    <property type="entry name" value="Kre9/Knh1-like_N"/>
</dbReference>
<evidence type="ECO:0000259" key="5">
    <source>
        <dbReference type="Pfam" id="PF10342"/>
    </source>
</evidence>
<gene>
    <name evidence="6" type="ORF">BN980_GECA01s00609g</name>
</gene>
<keyword evidence="3" id="KW-0812">Transmembrane</keyword>
<dbReference type="PANTHER" id="PTHR40633">
    <property type="entry name" value="MATRIX PROTEIN, PUTATIVE (AFU_ORTHOLOGUE AFUA_8G05410)-RELATED"/>
    <property type="match status" value="1"/>
</dbReference>
<evidence type="ECO:0000313" key="7">
    <source>
        <dbReference type="Proteomes" id="UP000242525"/>
    </source>
</evidence>
<dbReference type="Pfam" id="PF10342">
    <property type="entry name" value="Kre9_KNH"/>
    <property type="match status" value="1"/>
</dbReference>
<feature type="chain" id="PRO_5005326424" description="Yeast cell wall synthesis Kre9/Knh1-like N-terminal domain-containing protein" evidence="4">
    <location>
        <begin position="19"/>
        <end position="254"/>
    </location>
</feature>
<comment type="caution">
    <text evidence="6">The sequence shown here is derived from an EMBL/GenBank/DDBJ whole genome shotgun (WGS) entry which is preliminary data.</text>
</comment>
<keyword evidence="3" id="KW-0472">Membrane</keyword>
<proteinExistence type="predicted"/>
<feature type="domain" description="Yeast cell wall synthesis Kre9/Knh1-like N-terminal" evidence="5">
    <location>
        <begin position="25"/>
        <end position="112"/>
    </location>
</feature>
<accession>A0A0J9YH82</accession>
<dbReference type="Proteomes" id="UP000242525">
    <property type="component" value="Unassembled WGS sequence"/>
</dbReference>
<sequence>MQLSILIFALTSAAGAFALNAFTSPVGRQTLTAGEPFVIRWNNNNGGSKIDLFLKKGDSGNLETALEIATDLDNVGAVRWTIPSDIEPSNDYALEIVNKDNLGDVNYTPMFIIAGPNGPPMSSDPPTTTETATTTSTAYTTSTTEAATTTKPITTRTTITAETIITRNETVTVTTTAPNTTLPTTTPSMNVTTFPNTTATASPTFTNTTAIITPTATTRSVATTIPVIVSGAVVTSYSSLLLASAIVVMSLVFI</sequence>
<dbReference type="AlphaFoldDB" id="A0A0J9YH82"/>
<dbReference type="OrthoDB" id="5589325at2759"/>
<feature type="signal peptide" evidence="4">
    <location>
        <begin position="1"/>
        <end position="18"/>
    </location>
</feature>
<dbReference type="InterPro" id="IPR052982">
    <property type="entry name" value="SRP1/TIP1-like"/>
</dbReference>
<feature type="transmembrane region" description="Helical" evidence="3">
    <location>
        <begin position="227"/>
        <end position="253"/>
    </location>
</feature>
<evidence type="ECO:0000256" key="4">
    <source>
        <dbReference type="SAM" id="SignalP"/>
    </source>
</evidence>
<evidence type="ECO:0000256" key="3">
    <source>
        <dbReference type="SAM" id="Phobius"/>
    </source>
</evidence>
<name>A0A0J9YH82_GEOCN</name>
<dbReference type="STRING" id="1173061.A0A0J9YH82"/>
<keyword evidence="1 4" id="KW-0732">Signal</keyword>
<dbReference type="PANTHER" id="PTHR40633:SF1">
    <property type="entry name" value="GPI ANCHORED SERINE-THREONINE RICH PROTEIN (AFU_ORTHOLOGUE AFUA_1G03630)"/>
    <property type="match status" value="1"/>
</dbReference>
<reference evidence="6" key="1">
    <citation type="submission" date="2014-03" db="EMBL/GenBank/DDBJ databases">
        <authorList>
            <person name="Casaregola S."/>
        </authorList>
    </citation>
    <scope>NUCLEOTIDE SEQUENCE [LARGE SCALE GENOMIC DNA]</scope>
    <source>
        <strain evidence="6">CLIB 918</strain>
    </source>
</reference>